<sequence length="261" mass="29147">MTDSSHPSPSMENDSEFQKRYGEQIGSGLSAIIYARDGRVAKVYREGQPRRQVFQEAFTLVTVEEQGIPVPKVYGVETFLGRTTLIMEQVQGESLADMMLRLPEKTSECLDKVVELQVAMHKVSSANFRPIKLVLAGNIYGAPQLDDAERKKLLAMLEQFPDGFAILHGDFHGGNILFDGKGYKIIDWAEVAVGDPAADVARSYMDYLLIDKKDLSEMYLQKYCAATGIPRDKILAWLPVIAGSLYGFMSPSMQKILRPLF</sequence>
<dbReference type="eggNOG" id="arCOG01186">
    <property type="taxonomic scope" value="Archaea"/>
</dbReference>
<evidence type="ECO:0000313" key="3">
    <source>
        <dbReference type="Proteomes" id="UP000001941"/>
    </source>
</evidence>
<dbReference type="EnsemblBacteria" id="ABD42068">
    <property type="protein sequence ID" value="ABD42068"/>
    <property type="gene ID" value="Mhun_2364"/>
</dbReference>
<dbReference type="InterPro" id="IPR051678">
    <property type="entry name" value="AGP_Transferase"/>
</dbReference>
<dbReference type="Proteomes" id="UP000001941">
    <property type="component" value="Chromosome"/>
</dbReference>
<dbReference type="OrthoDB" id="115951at2157"/>
<protein>
    <submittedName>
        <fullName evidence="2">Aminoglycoside phosphotransferase</fullName>
    </submittedName>
</protein>
<evidence type="ECO:0000259" key="1">
    <source>
        <dbReference type="Pfam" id="PF01636"/>
    </source>
</evidence>
<dbReference type="EMBL" id="CP000254">
    <property type="protein sequence ID" value="ABD42068.1"/>
    <property type="molecule type" value="Genomic_DNA"/>
</dbReference>
<accession>Q2FSZ2</accession>
<reference evidence="3" key="1">
    <citation type="journal article" date="2016" name="Stand. Genomic Sci.">
        <title>Complete genome sequence of Methanospirillum hungatei type strain JF1.</title>
        <authorList>
            <person name="Gunsalus R.P."/>
            <person name="Cook L.E."/>
            <person name="Crable B."/>
            <person name="Rohlin L."/>
            <person name="McDonald E."/>
            <person name="Mouttaki H."/>
            <person name="Sieber J.R."/>
            <person name="Poweleit N."/>
            <person name="Zhou H."/>
            <person name="Lapidus A.L."/>
            <person name="Daligault H.E."/>
            <person name="Land M."/>
            <person name="Gilna P."/>
            <person name="Ivanova N."/>
            <person name="Kyrpides N."/>
            <person name="Culley D.E."/>
            <person name="McInerney M.J."/>
        </authorList>
    </citation>
    <scope>NUCLEOTIDE SEQUENCE [LARGE SCALE GENOMIC DNA]</scope>
    <source>
        <strain evidence="3">ATCC 27890 / DSM 864 / NBRC 100397 / JF-1</strain>
    </source>
</reference>
<dbReference type="GeneID" id="3923301"/>
<dbReference type="Pfam" id="PF01636">
    <property type="entry name" value="APH"/>
    <property type="match status" value="1"/>
</dbReference>
<organism evidence="2 3">
    <name type="scientific">Methanospirillum hungatei JF-1 (strain ATCC 27890 / DSM 864 / NBRC 100397 / JF-1)</name>
    <dbReference type="NCBI Taxonomy" id="323259"/>
    <lineage>
        <taxon>Archaea</taxon>
        <taxon>Methanobacteriati</taxon>
        <taxon>Methanobacteriota</taxon>
        <taxon>Stenosarchaea group</taxon>
        <taxon>Methanomicrobia</taxon>
        <taxon>Methanomicrobiales</taxon>
        <taxon>Methanospirillaceae</taxon>
        <taxon>Methanospirillum</taxon>
    </lineage>
</organism>
<dbReference type="Gene3D" id="3.90.1200.10">
    <property type="match status" value="1"/>
</dbReference>
<dbReference type="SUPFAM" id="SSF56112">
    <property type="entry name" value="Protein kinase-like (PK-like)"/>
    <property type="match status" value="1"/>
</dbReference>
<keyword evidence="3" id="KW-1185">Reference proteome</keyword>
<name>Q2FSZ2_METHJ</name>
<proteinExistence type="predicted"/>
<dbReference type="InterPro" id="IPR002575">
    <property type="entry name" value="Aminoglycoside_PTrfase"/>
</dbReference>
<dbReference type="HOGENOM" id="CLU_083624_1_0_2"/>
<dbReference type="AlphaFoldDB" id="Q2FSZ2"/>
<dbReference type="STRING" id="323259.Mhun_2364"/>
<dbReference type="InParanoid" id="Q2FSZ2"/>
<evidence type="ECO:0000313" key="2">
    <source>
        <dbReference type="EMBL" id="ABD42068.1"/>
    </source>
</evidence>
<dbReference type="KEGG" id="mhu:Mhun_2364"/>
<dbReference type="PANTHER" id="PTHR21310">
    <property type="entry name" value="AMINOGLYCOSIDE PHOSPHOTRANSFERASE-RELATED-RELATED"/>
    <property type="match status" value="1"/>
</dbReference>
<gene>
    <name evidence="2" type="ordered locus">Mhun_2364</name>
</gene>
<feature type="domain" description="Aminoglycoside phosphotransferase" evidence="1">
    <location>
        <begin position="23"/>
        <end position="228"/>
    </location>
</feature>
<dbReference type="RefSeq" id="WP_011449326.1">
    <property type="nucleotide sequence ID" value="NC_007796.1"/>
</dbReference>
<dbReference type="InterPro" id="IPR011009">
    <property type="entry name" value="Kinase-like_dom_sf"/>
</dbReference>